<feature type="signal peptide" evidence="2">
    <location>
        <begin position="1"/>
        <end position="23"/>
    </location>
</feature>
<dbReference type="OrthoDB" id="8255691at2"/>
<evidence type="ECO:0000256" key="2">
    <source>
        <dbReference type="SAM" id="SignalP"/>
    </source>
</evidence>
<dbReference type="Proteomes" id="UP000321304">
    <property type="component" value="Unassembled WGS sequence"/>
</dbReference>
<dbReference type="RefSeq" id="WP_146991498.1">
    <property type="nucleotide sequence ID" value="NZ_VITY01000015.1"/>
</dbReference>
<protein>
    <submittedName>
        <fullName evidence="3">Uncharacterized protein</fullName>
    </submittedName>
</protein>
<sequence length="79" mass="8413">MRTITTVGLLLTLVAAATPPVDARDHGHDRLHGMHAGGAHHGGGLASDKRHSDDAYTKASSDEEDRLLNTRLKSICRGC</sequence>
<feature type="compositionally biased region" description="Basic and acidic residues" evidence="1">
    <location>
        <begin position="47"/>
        <end position="56"/>
    </location>
</feature>
<feature type="chain" id="PRO_5022207432" evidence="2">
    <location>
        <begin position="24"/>
        <end position="79"/>
    </location>
</feature>
<name>A0A560L9Z4_9BRAD</name>
<feature type="region of interest" description="Disordered" evidence="1">
    <location>
        <begin position="21"/>
        <end position="63"/>
    </location>
</feature>
<gene>
    <name evidence="3" type="ORF">FBZ93_115126</name>
</gene>
<accession>A0A560L9Z4</accession>
<evidence type="ECO:0000313" key="4">
    <source>
        <dbReference type="Proteomes" id="UP000321304"/>
    </source>
</evidence>
<dbReference type="EMBL" id="VITY01000015">
    <property type="protein sequence ID" value="TWB90010.1"/>
    <property type="molecule type" value="Genomic_DNA"/>
</dbReference>
<reference evidence="3 4" key="1">
    <citation type="submission" date="2019-06" db="EMBL/GenBank/DDBJ databases">
        <title>Genomic Encyclopedia of Type Strains, Phase IV (KMG-V): Genome sequencing to study the core and pangenomes of soil and plant-associated prokaryotes.</title>
        <authorList>
            <person name="Whitman W."/>
        </authorList>
    </citation>
    <scope>NUCLEOTIDE SEQUENCE [LARGE SCALE GENOMIC DNA]</scope>
    <source>
        <strain evidence="3 4">BR 10355</strain>
    </source>
</reference>
<organism evidence="3 4">
    <name type="scientific">Bradyrhizobium macuxiense</name>
    <dbReference type="NCBI Taxonomy" id="1755647"/>
    <lineage>
        <taxon>Bacteria</taxon>
        <taxon>Pseudomonadati</taxon>
        <taxon>Pseudomonadota</taxon>
        <taxon>Alphaproteobacteria</taxon>
        <taxon>Hyphomicrobiales</taxon>
        <taxon>Nitrobacteraceae</taxon>
        <taxon>Bradyrhizobium</taxon>
    </lineage>
</organism>
<proteinExistence type="predicted"/>
<feature type="compositionally biased region" description="Basic and acidic residues" evidence="1">
    <location>
        <begin position="22"/>
        <end position="32"/>
    </location>
</feature>
<dbReference type="AlphaFoldDB" id="A0A560L9Z4"/>
<keyword evidence="4" id="KW-1185">Reference proteome</keyword>
<feature type="compositionally biased region" description="Gly residues" evidence="1">
    <location>
        <begin position="35"/>
        <end position="45"/>
    </location>
</feature>
<evidence type="ECO:0000313" key="3">
    <source>
        <dbReference type="EMBL" id="TWB90010.1"/>
    </source>
</evidence>
<comment type="caution">
    <text evidence="3">The sequence shown here is derived from an EMBL/GenBank/DDBJ whole genome shotgun (WGS) entry which is preliminary data.</text>
</comment>
<keyword evidence="2" id="KW-0732">Signal</keyword>
<evidence type="ECO:0000256" key="1">
    <source>
        <dbReference type="SAM" id="MobiDB-lite"/>
    </source>
</evidence>